<evidence type="ECO:0000259" key="1">
    <source>
        <dbReference type="Pfam" id="PF04993"/>
    </source>
</evidence>
<gene>
    <name evidence="2" type="ORF">HMPREF0551_1423</name>
</gene>
<keyword evidence="3" id="KW-1185">Reference proteome</keyword>
<proteinExistence type="predicted"/>
<dbReference type="eggNOG" id="COG3070">
    <property type="taxonomic scope" value="Bacteria"/>
</dbReference>
<dbReference type="EMBL" id="AEQP01000010">
    <property type="protein sequence ID" value="EFV94676.1"/>
    <property type="molecule type" value="Genomic_DNA"/>
</dbReference>
<protein>
    <recommendedName>
        <fullName evidence="1">TfoX N-terminal domain-containing protein</fullName>
    </recommendedName>
</protein>
<dbReference type="Gene3D" id="3.30.1460.30">
    <property type="entry name" value="YgaC/TfoX-N like chaperone"/>
    <property type="match status" value="1"/>
</dbReference>
<organism evidence="2 3">
    <name type="scientific">Lautropia mirabilis ATCC 51599</name>
    <dbReference type="NCBI Taxonomy" id="887898"/>
    <lineage>
        <taxon>Bacteria</taxon>
        <taxon>Pseudomonadati</taxon>
        <taxon>Pseudomonadota</taxon>
        <taxon>Betaproteobacteria</taxon>
        <taxon>Burkholderiales</taxon>
        <taxon>Burkholderiaceae</taxon>
        <taxon>Lautropia</taxon>
    </lineage>
</organism>
<evidence type="ECO:0000313" key="3">
    <source>
        <dbReference type="Proteomes" id="UP000011021"/>
    </source>
</evidence>
<reference evidence="2 3" key="1">
    <citation type="submission" date="2010-12" db="EMBL/GenBank/DDBJ databases">
        <authorList>
            <person name="Muzny D."/>
            <person name="Qin X."/>
            <person name="Deng J."/>
            <person name="Jiang H."/>
            <person name="Liu Y."/>
            <person name="Qu J."/>
            <person name="Song X.-Z."/>
            <person name="Zhang L."/>
            <person name="Thornton R."/>
            <person name="Coyle M."/>
            <person name="Francisco L."/>
            <person name="Jackson L."/>
            <person name="Javaid M."/>
            <person name="Korchina V."/>
            <person name="Kovar C."/>
            <person name="Mata R."/>
            <person name="Mathew T."/>
            <person name="Ngo R."/>
            <person name="Nguyen L."/>
            <person name="Nguyen N."/>
            <person name="Okwuonu G."/>
            <person name="Ongeri F."/>
            <person name="Pham C."/>
            <person name="Simmons D."/>
            <person name="Wilczek-Boney K."/>
            <person name="Hale W."/>
            <person name="Jakkamsetti A."/>
            <person name="Pham P."/>
            <person name="Ruth R."/>
            <person name="San Lucas F."/>
            <person name="Warren J."/>
            <person name="Zhang J."/>
            <person name="Zhao Z."/>
            <person name="Zhou C."/>
            <person name="Zhu D."/>
            <person name="Lee S."/>
            <person name="Bess C."/>
            <person name="Blankenburg K."/>
            <person name="Forbes L."/>
            <person name="Fu Q."/>
            <person name="Gubbala S."/>
            <person name="Hirani K."/>
            <person name="Jayaseelan J.C."/>
            <person name="Lara F."/>
            <person name="Munidasa M."/>
            <person name="Palculict T."/>
            <person name="Patil S."/>
            <person name="Pu L.-L."/>
            <person name="Saada N."/>
            <person name="Tang L."/>
            <person name="Weissenberger G."/>
            <person name="Zhu Y."/>
            <person name="Hemphill L."/>
            <person name="Shang Y."/>
            <person name="Youmans B."/>
            <person name="Ayvaz T."/>
            <person name="Ross M."/>
            <person name="Santibanez J."/>
            <person name="Aqrawi P."/>
            <person name="Gross S."/>
            <person name="Joshi V."/>
            <person name="Fowler G."/>
            <person name="Nazareth L."/>
            <person name="Reid J."/>
            <person name="Worley K."/>
            <person name="Petrosino J."/>
            <person name="Highlander S."/>
            <person name="Gibbs R."/>
        </authorList>
    </citation>
    <scope>NUCLEOTIDE SEQUENCE [LARGE SCALE GENOMIC DNA]</scope>
    <source>
        <strain evidence="2 3">ATCC 51599</strain>
    </source>
</reference>
<dbReference type="STRING" id="887898.HMPREF0551_1423"/>
<evidence type="ECO:0000313" key="2">
    <source>
        <dbReference type="EMBL" id="EFV94676.1"/>
    </source>
</evidence>
<dbReference type="Pfam" id="PF04993">
    <property type="entry name" value="TfoX_N"/>
    <property type="match status" value="1"/>
</dbReference>
<dbReference type="Proteomes" id="UP000011021">
    <property type="component" value="Unassembled WGS sequence"/>
</dbReference>
<dbReference type="InterPro" id="IPR007076">
    <property type="entry name" value="TfoX_N"/>
</dbReference>
<name>E7RY36_9BURK</name>
<feature type="domain" description="TfoX N-terminal" evidence="1">
    <location>
        <begin position="17"/>
        <end position="110"/>
    </location>
</feature>
<sequence>MLGRMAYDETLAQRIRERLAGIPSLREVKMFGGLSFMVDGHIVAFASRSGDMMVRCPPEDEERLLAEAGGTAQPARIGNRKQQQKTTGWITVRADALTEPVFDRWLDIALDYNQRP</sequence>
<dbReference type="HOGENOM" id="CLU_136016_4_1_4"/>
<accession>E7RY36</accession>
<dbReference type="AlphaFoldDB" id="E7RY36"/>
<comment type="caution">
    <text evidence="2">The sequence shown here is derived from an EMBL/GenBank/DDBJ whole genome shotgun (WGS) entry which is preliminary data.</text>
</comment>
<dbReference type="SUPFAM" id="SSF159894">
    <property type="entry name" value="YgaC/TfoX-N like"/>
    <property type="match status" value="1"/>
</dbReference>